<dbReference type="GO" id="GO:0046872">
    <property type="term" value="F:metal ion binding"/>
    <property type="evidence" value="ECO:0007669"/>
    <property type="project" value="UniProtKB-KW"/>
</dbReference>
<proteinExistence type="inferred from homology"/>
<dbReference type="InterPro" id="IPR006129">
    <property type="entry name" value="AdhesinB"/>
</dbReference>
<dbReference type="GeneID" id="88764576"/>
<protein>
    <submittedName>
        <fullName evidence="8">Zinc ABC transporter, periplasmic-binding protein ZnuA</fullName>
    </submittedName>
</protein>
<evidence type="ECO:0000313" key="8">
    <source>
        <dbReference type="EMBL" id="EHJ14628.1"/>
    </source>
</evidence>
<comment type="subcellular location">
    <subcellularLocation>
        <location evidence="1">Cell envelope</location>
    </subcellularLocation>
</comment>
<feature type="region of interest" description="Disordered" evidence="6">
    <location>
        <begin position="29"/>
        <end position="48"/>
    </location>
</feature>
<comment type="caution">
    <text evidence="8">The sequence shown here is derived from an EMBL/GenBank/DDBJ whole genome shotgun (WGS) entry which is preliminary data.</text>
</comment>
<evidence type="ECO:0000256" key="1">
    <source>
        <dbReference type="ARBA" id="ARBA00004196"/>
    </source>
</evidence>
<organism evidence="8 9">
    <name type="scientific">Crocosphaera watsonii WH 0003</name>
    <dbReference type="NCBI Taxonomy" id="423471"/>
    <lineage>
        <taxon>Bacteria</taxon>
        <taxon>Bacillati</taxon>
        <taxon>Cyanobacteriota</taxon>
        <taxon>Cyanophyceae</taxon>
        <taxon>Oscillatoriophycideae</taxon>
        <taxon>Chroococcales</taxon>
        <taxon>Aphanothecaceae</taxon>
        <taxon>Crocosphaera</taxon>
    </lineage>
</organism>
<dbReference type="Proteomes" id="UP000003477">
    <property type="component" value="Unassembled WGS sequence"/>
</dbReference>
<evidence type="ECO:0000256" key="5">
    <source>
        <dbReference type="RuleBase" id="RU003512"/>
    </source>
</evidence>
<feature type="signal peptide" evidence="7">
    <location>
        <begin position="1"/>
        <end position="25"/>
    </location>
</feature>
<dbReference type="GO" id="GO:0030001">
    <property type="term" value="P:metal ion transport"/>
    <property type="evidence" value="ECO:0007669"/>
    <property type="project" value="InterPro"/>
</dbReference>
<evidence type="ECO:0000256" key="4">
    <source>
        <dbReference type="ARBA" id="ARBA00022729"/>
    </source>
</evidence>
<dbReference type="PRINTS" id="PR00691">
    <property type="entry name" value="ADHESINB"/>
</dbReference>
<dbReference type="GO" id="GO:0030313">
    <property type="term" value="C:cell envelope"/>
    <property type="evidence" value="ECO:0007669"/>
    <property type="project" value="UniProtKB-SubCell"/>
</dbReference>
<dbReference type="PATRIC" id="fig|423471.3.peg.616"/>
<dbReference type="InterPro" id="IPR006127">
    <property type="entry name" value="ZnuA-like"/>
</dbReference>
<dbReference type="RefSeq" id="WP_007309266.1">
    <property type="nucleotide sequence ID" value="NZ_AESD01000117.1"/>
</dbReference>
<keyword evidence="3" id="KW-0479">Metal-binding</keyword>
<evidence type="ECO:0000313" key="9">
    <source>
        <dbReference type="Proteomes" id="UP000003477"/>
    </source>
</evidence>
<gene>
    <name evidence="8" type="ORF">CWATWH0003_0676</name>
</gene>
<keyword evidence="4 7" id="KW-0732">Signal</keyword>
<feature type="chain" id="PRO_5003479088" evidence="7">
    <location>
        <begin position="26"/>
        <end position="332"/>
    </location>
</feature>
<evidence type="ECO:0000256" key="2">
    <source>
        <dbReference type="ARBA" id="ARBA00022448"/>
    </source>
</evidence>
<accession>G5IZI5</accession>
<dbReference type="PANTHER" id="PTHR42953:SF1">
    <property type="entry name" value="METAL-BINDING PROTEIN HI_0362-RELATED"/>
    <property type="match status" value="1"/>
</dbReference>
<dbReference type="Gene3D" id="3.40.50.1980">
    <property type="entry name" value="Nitrogenase molybdenum iron protein domain"/>
    <property type="match status" value="2"/>
</dbReference>
<reference evidence="8 9" key="1">
    <citation type="journal article" date="2011" name="Front. Microbiol.">
        <title>Two Strains of Crocosphaera watsonii with Highly Conserved Genomes are Distinguished by Strain-Specific Features.</title>
        <authorList>
            <person name="Bench S.R."/>
            <person name="Ilikchyan I.N."/>
            <person name="Tripp H.J."/>
            <person name="Zehr J.P."/>
        </authorList>
    </citation>
    <scope>NUCLEOTIDE SEQUENCE [LARGE SCALE GENOMIC DNA]</scope>
    <source>
        <strain evidence="8 9">WH 0003</strain>
    </source>
</reference>
<name>G5IZI5_CROWT</name>
<evidence type="ECO:0000256" key="3">
    <source>
        <dbReference type="ARBA" id="ARBA00022723"/>
    </source>
</evidence>
<dbReference type="Pfam" id="PF01297">
    <property type="entry name" value="ZnuA"/>
    <property type="match status" value="1"/>
</dbReference>
<dbReference type="PRINTS" id="PR00690">
    <property type="entry name" value="ADHESNFAMILY"/>
</dbReference>
<evidence type="ECO:0000256" key="6">
    <source>
        <dbReference type="SAM" id="MobiDB-lite"/>
    </source>
</evidence>
<dbReference type="AlphaFoldDB" id="G5IZI5"/>
<dbReference type="InterPro" id="IPR006128">
    <property type="entry name" value="Lipoprotein_PsaA-like"/>
</dbReference>
<dbReference type="InterPro" id="IPR050492">
    <property type="entry name" value="Bact_metal-bind_prot9"/>
</dbReference>
<evidence type="ECO:0000256" key="7">
    <source>
        <dbReference type="SAM" id="SignalP"/>
    </source>
</evidence>
<dbReference type="GO" id="GO:0007155">
    <property type="term" value="P:cell adhesion"/>
    <property type="evidence" value="ECO:0007669"/>
    <property type="project" value="InterPro"/>
</dbReference>
<dbReference type="PANTHER" id="PTHR42953">
    <property type="entry name" value="HIGH-AFFINITY ZINC UPTAKE SYSTEM PROTEIN ZNUA-RELATED"/>
    <property type="match status" value="1"/>
</dbReference>
<sequence>MNFFFQSKPRFASTFAALALVTGLAACGSSSQTTTDPEPGENPGEVISDGETINVVASYSVVCDMVEQVAEGVFEPNCLISYDQDPHTYEAKPSDRQAIEVADAVFYGGMNFEPSIIEMAEATTTPAPKVAVHDEAVQDVIEIEEEGEVEPDPHIWHDVENGTRMVEVIKQTLVKIDPDNADTYTSNADALTSKLERLDAWIPEQIATIPENQRRLMTTHDAMSYYARAYGLTVEGTLLGLSTEETPTAAKVKSLSEGIKTVGVPVLFAELTANDKVLQTVANEAGVTISEDVLIADGIGEKDTSAGSYQGMLVYNTCTIVNGLGGTCSEFD</sequence>
<dbReference type="EMBL" id="AESD01000117">
    <property type="protein sequence ID" value="EHJ14628.1"/>
    <property type="molecule type" value="Genomic_DNA"/>
</dbReference>
<dbReference type="SUPFAM" id="SSF53807">
    <property type="entry name" value="Helical backbone' metal receptor"/>
    <property type="match status" value="1"/>
</dbReference>
<comment type="similarity">
    <text evidence="5">Belongs to the bacterial solute-binding protein 9 family.</text>
</comment>
<keyword evidence="2 5" id="KW-0813">Transport</keyword>